<sequence>MSGDLESWYIVKHPQGHCEIRASSQFSPLPEVEFWGPFDTVETAIARRIGLIRAGKCQPVQVHTDP</sequence>
<reference evidence="1" key="1">
    <citation type="submission" date="2009-01" db="EMBL/GenBank/DDBJ databases">
        <title>Complete sequence of chromosome Cyanothece sp. PCC 7425.</title>
        <authorList>
            <consortium name="US DOE Joint Genome Institute"/>
            <person name="Lucas S."/>
            <person name="Copeland A."/>
            <person name="Lapidus A."/>
            <person name="Glavina del Rio T."/>
            <person name="Dalin E."/>
            <person name="Tice H."/>
            <person name="Bruce D."/>
            <person name="Goodwin L."/>
            <person name="Pitluck S."/>
            <person name="Sims D."/>
            <person name="Meineke L."/>
            <person name="Brettin T."/>
            <person name="Detter J.C."/>
            <person name="Han C."/>
            <person name="Larimer F."/>
            <person name="Land M."/>
            <person name="Hauser L."/>
            <person name="Kyrpides N."/>
            <person name="Ovchinnikova G."/>
            <person name="Liberton M."/>
            <person name="Stoeckel J."/>
            <person name="Banerjee A."/>
            <person name="Singh A."/>
            <person name="Page L."/>
            <person name="Sato H."/>
            <person name="Zhao L."/>
            <person name="Sherman L."/>
            <person name="Pakrasi H."/>
            <person name="Richardson P."/>
        </authorList>
    </citation>
    <scope>NUCLEOTIDE SEQUENCE</scope>
    <source>
        <strain evidence="1">PCC 7425</strain>
    </source>
</reference>
<gene>
    <name evidence="1" type="ordered locus">Cyan7425_3651</name>
</gene>
<organism evidence="1">
    <name type="scientific">Cyanothece sp. (strain PCC 7425 / ATCC 29141)</name>
    <dbReference type="NCBI Taxonomy" id="395961"/>
    <lineage>
        <taxon>Bacteria</taxon>
        <taxon>Bacillati</taxon>
        <taxon>Cyanobacteriota</taxon>
        <taxon>Cyanophyceae</taxon>
        <taxon>Gomontiellales</taxon>
        <taxon>Cyanothecaceae</taxon>
        <taxon>Cyanothece</taxon>
    </lineage>
</organism>
<accession>B8HSI8</accession>
<name>B8HSI8_CYAP4</name>
<protein>
    <recommendedName>
        <fullName evidence="2">DDE transposase family protein</fullName>
    </recommendedName>
</protein>
<evidence type="ECO:0000313" key="1">
    <source>
        <dbReference type="EMBL" id="ACL45971.1"/>
    </source>
</evidence>
<dbReference type="EMBL" id="CP001344">
    <property type="protein sequence ID" value="ACL45971.1"/>
    <property type="molecule type" value="Genomic_DNA"/>
</dbReference>
<evidence type="ECO:0008006" key="2">
    <source>
        <dbReference type="Google" id="ProtNLM"/>
    </source>
</evidence>
<dbReference type="HOGENOM" id="CLU_188954_0_0_3"/>
<dbReference type="AlphaFoldDB" id="B8HSI8"/>
<dbReference type="OrthoDB" id="573957at2"/>
<proteinExistence type="predicted"/>
<dbReference type="KEGG" id="cyn:Cyan7425_3651"/>
<dbReference type="eggNOG" id="ENOG5032ZMI">
    <property type="taxonomic scope" value="Bacteria"/>
</dbReference>